<feature type="region of interest" description="Disordered" evidence="1">
    <location>
        <begin position="80"/>
        <end position="99"/>
    </location>
</feature>
<accession>A0A8T0UVW7</accession>
<organism evidence="2 3">
    <name type="scientific">Panicum virgatum</name>
    <name type="common">Blackwell switchgrass</name>
    <dbReference type="NCBI Taxonomy" id="38727"/>
    <lineage>
        <taxon>Eukaryota</taxon>
        <taxon>Viridiplantae</taxon>
        <taxon>Streptophyta</taxon>
        <taxon>Embryophyta</taxon>
        <taxon>Tracheophyta</taxon>
        <taxon>Spermatophyta</taxon>
        <taxon>Magnoliopsida</taxon>
        <taxon>Liliopsida</taxon>
        <taxon>Poales</taxon>
        <taxon>Poaceae</taxon>
        <taxon>PACMAD clade</taxon>
        <taxon>Panicoideae</taxon>
        <taxon>Panicodae</taxon>
        <taxon>Paniceae</taxon>
        <taxon>Panicinae</taxon>
        <taxon>Panicum</taxon>
        <taxon>Panicum sect. Hiantes</taxon>
    </lineage>
</organism>
<keyword evidence="3" id="KW-1185">Reference proteome</keyword>
<evidence type="ECO:0000313" key="2">
    <source>
        <dbReference type="EMBL" id="KAG2628471.1"/>
    </source>
</evidence>
<dbReference type="Proteomes" id="UP000823388">
    <property type="component" value="Chromosome 3K"/>
</dbReference>
<evidence type="ECO:0000256" key="1">
    <source>
        <dbReference type="SAM" id="MobiDB-lite"/>
    </source>
</evidence>
<dbReference type="EMBL" id="CM029041">
    <property type="protein sequence ID" value="KAG2628471.1"/>
    <property type="molecule type" value="Genomic_DNA"/>
</dbReference>
<proteinExistence type="predicted"/>
<evidence type="ECO:0000313" key="3">
    <source>
        <dbReference type="Proteomes" id="UP000823388"/>
    </source>
</evidence>
<comment type="caution">
    <text evidence="2">The sequence shown here is derived from an EMBL/GenBank/DDBJ whole genome shotgun (WGS) entry which is preliminary data.</text>
</comment>
<dbReference type="AlphaFoldDB" id="A0A8T0UVW7"/>
<reference evidence="2" key="1">
    <citation type="submission" date="2020-05" db="EMBL/GenBank/DDBJ databases">
        <title>WGS assembly of Panicum virgatum.</title>
        <authorList>
            <person name="Lovell J.T."/>
            <person name="Jenkins J."/>
            <person name="Shu S."/>
            <person name="Juenger T.E."/>
            <person name="Schmutz J."/>
        </authorList>
    </citation>
    <scope>NUCLEOTIDE SEQUENCE</scope>
    <source>
        <strain evidence="2">AP13</strain>
    </source>
</reference>
<protein>
    <submittedName>
        <fullName evidence="2">Uncharacterized protein</fullName>
    </submittedName>
</protein>
<sequence>MAKSRASAAGCVIPTTESSILYQAKPGNGCLHVAICGSKLATGWAVFCFCTCTAAGADERDKQDVAGGAVEGISKKGGKDVAVAPQSARGPVRPTYEVP</sequence>
<gene>
    <name evidence="2" type="ORF">PVAP13_3KG389927</name>
</gene>
<name>A0A8T0UVW7_PANVG</name>